<name>A0A1B1TEJ1_9ARCH</name>
<sequence length="340" mass="38286">MEIISDKIIDLDGGQTRMEAAYGSDDGDEDLFAITAKREASIGEIFEQNYRPWDGDFGPRWVRNYAIFRHHVFGLFTSKGHRNYNPFIRLTILVIFIGAISPIAMLFFSSLFGSGPDGFIDKMWGINRSNLWGQVLGYFPRNLCYWPLLTALVVGGMISDDRRNGTSAIYFSRPVTRVDYTMMKYLSVAVVLGFVIIFSYMSYYTLAIVFKGEGWGFLIDTLPMFLAGLICSIVLVITYTSIGLALSSISQSRFFSAIAFLSIIYGTKLVALLIDLQFETSILYILSPYDCLAHFGQWMLGLELNYSHSLSLSIVSIILMNLVSIFVLISRVSSLEVTRE</sequence>
<feature type="transmembrane region" description="Helical" evidence="1">
    <location>
        <begin position="87"/>
        <end position="111"/>
    </location>
</feature>
<keyword evidence="1" id="KW-0812">Transmembrane</keyword>
<feature type="transmembrane region" description="Helical" evidence="1">
    <location>
        <begin position="309"/>
        <end position="329"/>
    </location>
</feature>
<reference evidence="2" key="1">
    <citation type="submission" date="2014-11" db="EMBL/GenBank/DDBJ databases">
        <authorList>
            <person name="Zhu J."/>
            <person name="Qi W."/>
            <person name="Song R."/>
        </authorList>
    </citation>
    <scope>NUCLEOTIDE SEQUENCE</scope>
</reference>
<feature type="transmembrane region" description="Helical" evidence="1">
    <location>
        <begin position="254"/>
        <end position="274"/>
    </location>
</feature>
<keyword evidence="1" id="KW-1133">Transmembrane helix</keyword>
<protein>
    <submittedName>
        <fullName evidence="2">Uncharacterized protein</fullName>
    </submittedName>
</protein>
<feature type="transmembrane region" description="Helical" evidence="1">
    <location>
        <begin position="185"/>
        <end position="210"/>
    </location>
</feature>
<dbReference type="Pfam" id="PF12679">
    <property type="entry name" value="ABC2_membrane_2"/>
    <property type="match status" value="1"/>
</dbReference>
<reference evidence="2" key="2">
    <citation type="journal article" date="2015" name="ISME J.">
        <title>A new class of marine Euryarchaeota group II from the Mediterranean deep chlorophyll maximum.</title>
        <authorList>
            <person name="Martin-Cuadrado A.B."/>
            <person name="Garcia-Heredia I."/>
            <person name="Molto A.G."/>
            <person name="Lopez-Ubeda R."/>
            <person name="Kimes N."/>
            <person name="Lopez-Garcia P."/>
            <person name="Moreira D."/>
            <person name="Rodriguez-Valera F."/>
        </authorList>
    </citation>
    <scope>NUCLEOTIDE SEQUENCE</scope>
</reference>
<feature type="transmembrane region" description="Helical" evidence="1">
    <location>
        <begin position="222"/>
        <end position="242"/>
    </location>
</feature>
<organism evidence="2">
    <name type="scientific">uncultured Poseidoniia archaeon</name>
    <dbReference type="NCBI Taxonomy" id="1697135"/>
    <lineage>
        <taxon>Archaea</taxon>
        <taxon>Methanobacteriati</taxon>
        <taxon>Thermoplasmatota</taxon>
        <taxon>Candidatus Poseidoniia</taxon>
        <taxon>environmental samples</taxon>
    </lineage>
</organism>
<dbReference type="EMBL" id="KP211903">
    <property type="protein sequence ID" value="ANV80706.1"/>
    <property type="molecule type" value="Genomic_DNA"/>
</dbReference>
<dbReference type="GO" id="GO:0140359">
    <property type="term" value="F:ABC-type transporter activity"/>
    <property type="evidence" value="ECO:0007669"/>
    <property type="project" value="InterPro"/>
</dbReference>
<keyword evidence="1" id="KW-0472">Membrane</keyword>
<evidence type="ECO:0000256" key="1">
    <source>
        <dbReference type="SAM" id="Phobius"/>
    </source>
</evidence>
<evidence type="ECO:0000313" key="2">
    <source>
        <dbReference type="EMBL" id="ANV80706.1"/>
    </source>
</evidence>
<dbReference type="AlphaFoldDB" id="A0A1B1TEJ1"/>
<feature type="transmembrane region" description="Helical" evidence="1">
    <location>
        <begin position="131"/>
        <end position="154"/>
    </location>
</feature>
<proteinExistence type="predicted"/>
<accession>A0A1B1TEJ1</accession>
<dbReference type="GO" id="GO:0005886">
    <property type="term" value="C:plasma membrane"/>
    <property type="evidence" value="ECO:0007669"/>
    <property type="project" value="UniProtKB-SubCell"/>
</dbReference>